<evidence type="ECO:0000259" key="1">
    <source>
        <dbReference type="PROSITE" id="PS51733"/>
    </source>
</evidence>
<dbReference type="GO" id="GO:0016874">
    <property type="term" value="F:ligase activity"/>
    <property type="evidence" value="ECO:0007669"/>
    <property type="project" value="UniProtKB-KW"/>
</dbReference>
<dbReference type="Pfam" id="PF21948">
    <property type="entry name" value="LplA-B_cat"/>
    <property type="match status" value="1"/>
</dbReference>
<protein>
    <submittedName>
        <fullName evidence="2">Ligase</fullName>
    </submittedName>
</protein>
<dbReference type="PROSITE" id="PS51733">
    <property type="entry name" value="BPL_LPL_CATALYTIC"/>
    <property type="match status" value="1"/>
</dbReference>
<keyword evidence="3" id="KW-1185">Reference proteome</keyword>
<name>A0ABM6RPR7_9FIRM</name>
<dbReference type="PANTHER" id="PTHR43679:SF2">
    <property type="entry name" value="OCTANOYL-[GCVH]:PROTEIN N-OCTANOYLTRANSFERASE"/>
    <property type="match status" value="1"/>
</dbReference>
<feature type="domain" description="BPL/LPL catalytic" evidence="1">
    <location>
        <begin position="37"/>
        <end position="237"/>
    </location>
</feature>
<dbReference type="EMBL" id="CP019454">
    <property type="protein sequence ID" value="AUW93313.1"/>
    <property type="molecule type" value="Genomic_DNA"/>
</dbReference>
<sequence length="271" mass="30381">MHDKVSARFIDIRPTLDPILFQRSPVLAEVMGQYSARTQRWGVMIREHNPYLLLGPKDRRLPHLDEAIRWATEQGYPVFMRVGGGSVVLLDRQCLSFAVSMPCRDLTVWEQNFRIMAQPVIDALTQFGVACRFGRAEGSYCEGPYDLVTLDGQKISGIAQAIRGGSALVSGMILVKQDPVRTTALIQEFYRRAGSSQVLRDSVVTAIDRLPGFEKVSIDDVHDALIKGFSQTFDLAWQPFTPEEWDTAANLVTGRLVADITNKETSDAYHY</sequence>
<organism evidence="2 3">
    <name type="scientific">Sulfobacillus thermotolerans</name>
    <dbReference type="NCBI Taxonomy" id="338644"/>
    <lineage>
        <taxon>Bacteria</taxon>
        <taxon>Bacillati</taxon>
        <taxon>Bacillota</taxon>
        <taxon>Clostridia</taxon>
        <taxon>Eubacteriales</taxon>
        <taxon>Clostridiales Family XVII. Incertae Sedis</taxon>
        <taxon>Sulfobacillus</taxon>
    </lineage>
</organism>
<gene>
    <name evidence="2" type="ORF">BXT84_04545</name>
</gene>
<evidence type="ECO:0000313" key="3">
    <source>
        <dbReference type="Proteomes" id="UP000325292"/>
    </source>
</evidence>
<dbReference type="Proteomes" id="UP000325292">
    <property type="component" value="Chromosome"/>
</dbReference>
<proteinExistence type="predicted"/>
<keyword evidence="2" id="KW-0436">Ligase</keyword>
<dbReference type="InterPro" id="IPR050664">
    <property type="entry name" value="Octanoyltrans_LipM/LipL"/>
</dbReference>
<evidence type="ECO:0000313" key="2">
    <source>
        <dbReference type="EMBL" id="AUW93313.1"/>
    </source>
</evidence>
<dbReference type="SUPFAM" id="SSF55681">
    <property type="entry name" value="Class II aaRS and biotin synthetases"/>
    <property type="match status" value="1"/>
</dbReference>
<accession>A0ABM6RPR7</accession>
<reference evidence="2 3" key="1">
    <citation type="journal article" date="2019" name="Sci. Rep.">
        <title>Sulfobacillus thermotolerans: new insights into resistance and metabolic capacities of acidophilic chemolithotrophs.</title>
        <authorList>
            <person name="Panyushkina A.E."/>
            <person name="Babenko V.V."/>
            <person name="Nikitina A.S."/>
            <person name="Selezneva O.V."/>
            <person name="Tsaplina I.A."/>
            <person name="Letarova M.A."/>
            <person name="Kostryukova E.S."/>
            <person name="Letarov A.V."/>
        </authorList>
    </citation>
    <scope>NUCLEOTIDE SEQUENCE [LARGE SCALE GENOMIC DNA]</scope>
    <source>
        <strain evidence="2 3">Kr1</strain>
    </source>
</reference>
<dbReference type="InterPro" id="IPR004143">
    <property type="entry name" value="BPL_LPL_catalytic"/>
</dbReference>
<dbReference type="InterPro" id="IPR045864">
    <property type="entry name" value="aa-tRNA-synth_II/BPL/LPL"/>
</dbReference>
<dbReference type="PANTHER" id="PTHR43679">
    <property type="entry name" value="OCTANOYLTRANSFERASE LIPM-RELATED"/>
    <property type="match status" value="1"/>
</dbReference>
<dbReference type="Gene3D" id="3.30.930.10">
    <property type="entry name" value="Bira Bifunctional Protein, Domain 2"/>
    <property type="match status" value="1"/>
</dbReference>